<organism evidence="2">
    <name type="scientific">Amphimedon queenslandica</name>
    <name type="common">Sponge</name>
    <dbReference type="NCBI Taxonomy" id="400682"/>
    <lineage>
        <taxon>Eukaryota</taxon>
        <taxon>Metazoa</taxon>
        <taxon>Porifera</taxon>
        <taxon>Demospongiae</taxon>
        <taxon>Heteroscleromorpha</taxon>
        <taxon>Haplosclerida</taxon>
        <taxon>Niphatidae</taxon>
        <taxon>Amphimedon</taxon>
    </lineage>
</organism>
<keyword evidence="1" id="KW-0472">Membrane</keyword>
<protein>
    <submittedName>
        <fullName evidence="2">Uncharacterized protein</fullName>
    </submittedName>
</protein>
<accession>A0A1X7USN4</accession>
<evidence type="ECO:0000313" key="2">
    <source>
        <dbReference type="EnsemblMetazoa" id="Aqu2.1.31005_001"/>
    </source>
</evidence>
<sequence length="65" mass="7115">DRKRASYYTSLGDGCGLTFASSNGSCLGARTVLLTPVIPAVVSVYAIIYIKGSRRHESIPRQFYM</sequence>
<dbReference type="AlphaFoldDB" id="A0A1X7USN4"/>
<proteinExistence type="predicted"/>
<feature type="transmembrane region" description="Helical" evidence="1">
    <location>
        <begin position="27"/>
        <end position="50"/>
    </location>
</feature>
<reference evidence="2" key="1">
    <citation type="submission" date="2017-05" db="UniProtKB">
        <authorList>
            <consortium name="EnsemblMetazoa"/>
        </authorList>
    </citation>
    <scope>IDENTIFICATION</scope>
</reference>
<name>A0A1X7USN4_AMPQE</name>
<keyword evidence="1" id="KW-1133">Transmembrane helix</keyword>
<evidence type="ECO:0000256" key="1">
    <source>
        <dbReference type="SAM" id="Phobius"/>
    </source>
</evidence>
<dbReference type="EnsemblMetazoa" id="Aqu2.1.31005_001">
    <property type="protein sequence ID" value="Aqu2.1.31005_001"/>
    <property type="gene ID" value="Aqu2.1.31005"/>
</dbReference>
<keyword evidence="1" id="KW-0812">Transmembrane</keyword>
<dbReference type="InParanoid" id="A0A1X7USN4"/>